<evidence type="ECO:0000313" key="2">
    <source>
        <dbReference type="EMBL" id="PYH79235.1"/>
    </source>
</evidence>
<name>A0A319C2B7_9EURO</name>
<reference evidence="2 3" key="1">
    <citation type="submission" date="2016-12" db="EMBL/GenBank/DDBJ databases">
        <title>The genomes of Aspergillus section Nigri reveals drivers in fungal speciation.</title>
        <authorList>
            <consortium name="DOE Joint Genome Institute"/>
            <person name="Vesth T.C."/>
            <person name="Nybo J."/>
            <person name="Theobald S."/>
            <person name="Brandl J."/>
            <person name="Frisvad J.C."/>
            <person name="Nielsen K.F."/>
            <person name="Lyhne E.K."/>
            <person name="Kogle M.E."/>
            <person name="Kuo A."/>
            <person name="Riley R."/>
            <person name="Clum A."/>
            <person name="Nolan M."/>
            <person name="Lipzen A."/>
            <person name="Salamov A."/>
            <person name="Henrissat B."/>
            <person name="Wiebenga A."/>
            <person name="De Vries R.P."/>
            <person name="Grigoriev I.V."/>
            <person name="Mortensen U.H."/>
            <person name="Andersen M.R."/>
            <person name="Baker S.E."/>
        </authorList>
    </citation>
    <scope>NUCLEOTIDE SEQUENCE [LARGE SCALE GENOMIC DNA]</scope>
    <source>
        <strain evidence="2 3">CBS 121591</strain>
    </source>
</reference>
<evidence type="ECO:0000256" key="1">
    <source>
        <dbReference type="SAM" id="SignalP"/>
    </source>
</evidence>
<dbReference type="AlphaFoldDB" id="A0A319C2B7"/>
<dbReference type="RefSeq" id="XP_025489435.1">
    <property type="nucleotide sequence ID" value="XM_025635774.1"/>
</dbReference>
<protein>
    <submittedName>
        <fullName evidence="2">Uncharacterized protein</fullName>
    </submittedName>
</protein>
<evidence type="ECO:0000313" key="3">
    <source>
        <dbReference type="Proteomes" id="UP000248340"/>
    </source>
</evidence>
<gene>
    <name evidence="2" type="ORF">BO82DRAFT_356608</name>
</gene>
<feature type="signal peptide" evidence="1">
    <location>
        <begin position="1"/>
        <end position="24"/>
    </location>
</feature>
<accession>A0A319C2B7</accession>
<dbReference type="Proteomes" id="UP000248340">
    <property type="component" value="Unassembled WGS sequence"/>
</dbReference>
<dbReference type="EMBL" id="KZ821721">
    <property type="protein sequence ID" value="PYH79235.1"/>
    <property type="molecule type" value="Genomic_DNA"/>
</dbReference>
<dbReference type="GeneID" id="37138515"/>
<feature type="chain" id="PRO_5016466447" evidence="1">
    <location>
        <begin position="25"/>
        <end position="59"/>
    </location>
</feature>
<dbReference type="VEuPathDB" id="FungiDB:BO82DRAFT_356608"/>
<keyword evidence="3" id="KW-1185">Reference proteome</keyword>
<organism evidence="2 3">
    <name type="scientific">Aspergillus uvarum CBS 121591</name>
    <dbReference type="NCBI Taxonomy" id="1448315"/>
    <lineage>
        <taxon>Eukaryota</taxon>
        <taxon>Fungi</taxon>
        <taxon>Dikarya</taxon>
        <taxon>Ascomycota</taxon>
        <taxon>Pezizomycotina</taxon>
        <taxon>Eurotiomycetes</taxon>
        <taxon>Eurotiomycetidae</taxon>
        <taxon>Eurotiales</taxon>
        <taxon>Aspergillaceae</taxon>
        <taxon>Aspergillus</taxon>
        <taxon>Aspergillus subgen. Circumdati</taxon>
    </lineage>
</organism>
<keyword evidence="1" id="KW-0732">Signal</keyword>
<sequence>MPWLMYSMIILTPLLCIPALLVAAAERNNISVGWTSHLSFGAAKRGCDLRVEKGSKSLV</sequence>
<proteinExistence type="predicted"/>